<dbReference type="PANTHER" id="PTHR47799">
    <property type="entry name" value="OMEGA-AMIDASE YAFV"/>
    <property type="match status" value="1"/>
</dbReference>
<dbReference type="Gene3D" id="3.60.110.10">
    <property type="entry name" value="Carbon-nitrogen hydrolase"/>
    <property type="match status" value="1"/>
</dbReference>
<proteinExistence type="predicted"/>
<gene>
    <name evidence="2" type="ORF">ACFOOI_12905</name>
</gene>
<dbReference type="PANTHER" id="PTHR47799:SF1">
    <property type="entry name" value="OMEGA-AMIDASE YAFV"/>
    <property type="match status" value="1"/>
</dbReference>
<reference evidence="3" key="1">
    <citation type="journal article" date="2019" name="Int. J. Syst. Evol. Microbiol.">
        <title>The Global Catalogue of Microorganisms (GCM) 10K type strain sequencing project: providing services to taxonomists for standard genome sequencing and annotation.</title>
        <authorList>
            <consortium name="The Broad Institute Genomics Platform"/>
            <consortium name="The Broad Institute Genome Sequencing Center for Infectious Disease"/>
            <person name="Wu L."/>
            <person name="Ma J."/>
        </authorList>
    </citation>
    <scope>NUCLEOTIDE SEQUENCE [LARGE SCALE GENOMIC DNA]</scope>
    <source>
        <strain evidence="3">CECT 7956</strain>
    </source>
</reference>
<dbReference type="PROSITE" id="PS50263">
    <property type="entry name" value="CN_HYDROLASE"/>
    <property type="match status" value="1"/>
</dbReference>
<dbReference type="Proteomes" id="UP001595616">
    <property type="component" value="Unassembled WGS sequence"/>
</dbReference>
<sequence>MIEPLKISFIQTDLYWESAEANLANFEEKISQIDSQPDLIILPEMFNSGFSMSYSEPLNFTTHKWLKQISKRHNASVMGSLAITEEGKKYNRAICVNADLTESQYDKKHLFSLGEETKSFTAGNTPTILNIKNWRIKPLICYDLRFPVWSRNSRPYYDVLIYIASWPATRADAWKTLLKARAIENQCYVVGVNRIGSDGNNLTYLGDSMVISFTGEILTDAASQDDQFSISLEKEPLDAFRKRYPFLENDDNFQISDSQ</sequence>
<evidence type="ECO:0000313" key="3">
    <source>
        <dbReference type="Proteomes" id="UP001595616"/>
    </source>
</evidence>
<feature type="domain" description="CN hydrolase" evidence="1">
    <location>
        <begin position="5"/>
        <end position="239"/>
    </location>
</feature>
<dbReference type="NCBIfam" id="NF007757">
    <property type="entry name" value="PRK10438.1"/>
    <property type="match status" value="1"/>
</dbReference>
<dbReference type="InterPro" id="IPR052737">
    <property type="entry name" value="Omega-amidase_YafV"/>
</dbReference>
<dbReference type="Pfam" id="PF00795">
    <property type="entry name" value="CN_hydrolase"/>
    <property type="match status" value="1"/>
</dbReference>
<accession>A0ABV7YW01</accession>
<comment type="caution">
    <text evidence="2">The sequence shown here is derived from an EMBL/GenBank/DDBJ whole genome shotgun (WGS) entry which is preliminary data.</text>
</comment>
<dbReference type="EMBL" id="JBHRYQ010000001">
    <property type="protein sequence ID" value="MFC3811554.1"/>
    <property type="molecule type" value="Genomic_DNA"/>
</dbReference>
<protein>
    <submittedName>
        <fullName evidence="2">Amidohydrolase</fullName>
    </submittedName>
</protein>
<keyword evidence="3" id="KW-1185">Reference proteome</keyword>
<evidence type="ECO:0000259" key="1">
    <source>
        <dbReference type="PROSITE" id="PS50263"/>
    </source>
</evidence>
<dbReference type="InterPro" id="IPR036526">
    <property type="entry name" value="C-N_Hydrolase_sf"/>
</dbReference>
<evidence type="ECO:0000313" key="2">
    <source>
        <dbReference type="EMBL" id="MFC3811554.1"/>
    </source>
</evidence>
<name>A0ABV7YW01_9BACT</name>
<dbReference type="CDD" id="cd07575">
    <property type="entry name" value="Xc-1258_like"/>
    <property type="match status" value="1"/>
</dbReference>
<dbReference type="RefSeq" id="WP_379838391.1">
    <property type="nucleotide sequence ID" value="NZ_JBHRYQ010000001.1"/>
</dbReference>
<dbReference type="InterPro" id="IPR003010">
    <property type="entry name" value="C-N_Hydrolase"/>
</dbReference>
<organism evidence="2 3">
    <name type="scientific">Lacihabitans lacunae</name>
    <dbReference type="NCBI Taxonomy" id="1028214"/>
    <lineage>
        <taxon>Bacteria</taxon>
        <taxon>Pseudomonadati</taxon>
        <taxon>Bacteroidota</taxon>
        <taxon>Cytophagia</taxon>
        <taxon>Cytophagales</taxon>
        <taxon>Leadbetterellaceae</taxon>
        <taxon>Lacihabitans</taxon>
    </lineage>
</organism>
<dbReference type="SUPFAM" id="SSF56317">
    <property type="entry name" value="Carbon-nitrogen hydrolase"/>
    <property type="match status" value="1"/>
</dbReference>